<dbReference type="PANTHER" id="PTHR12731">
    <property type="entry name" value="TRANSLOCON-ASSOCIATED PROTEIN, DELTA SUBUNIT"/>
    <property type="match status" value="1"/>
</dbReference>
<evidence type="ECO:0000256" key="12">
    <source>
        <dbReference type="ARBA" id="ARBA00023136"/>
    </source>
</evidence>
<organism evidence="16 18">
    <name type="scientific">Didymodactylos carnosus</name>
    <dbReference type="NCBI Taxonomy" id="1234261"/>
    <lineage>
        <taxon>Eukaryota</taxon>
        <taxon>Metazoa</taxon>
        <taxon>Spiralia</taxon>
        <taxon>Gnathifera</taxon>
        <taxon>Rotifera</taxon>
        <taxon>Eurotatoria</taxon>
        <taxon>Bdelloidea</taxon>
        <taxon>Philodinida</taxon>
        <taxon>Philodinidae</taxon>
        <taxon>Didymodactylos</taxon>
    </lineage>
</organism>
<dbReference type="Proteomes" id="UP000681722">
    <property type="component" value="Unassembled WGS sequence"/>
</dbReference>
<protein>
    <recommendedName>
        <fullName evidence="5">Translocon-associated protein subunit delta</fullName>
    </recommendedName>
    <alternativeName>
        <fullName evidence="14">Signal sequence receptor subunit delta</fullName>
    </alternativeName>
</protein>
<evidence type="ECO:0000256" key="15">
    <source>
        <dbReference type="SAM" id="SignalP"/>
    </source>
</evidence>
<evidence type="ECO:0000256" key="6">
    <source>
        <dbReference type="ARBA" id="ARBA00022499"/>
    </source>
</evidence>
<keyword evidence="10" id="KW-0832">Ubl conjugation</keyword>
<comment type="subunit">
    <text evidence="4">Heterotetramer of TRAP-alpha, TRAP-beta, TRAP-delta and TRAP-gamma.</text>
</comment>
<dbReference type="OrthoDB" id="10055808at2759"/>
<dbReference type="EMBL" id="CAJNOQ010003510">
    <property type="protein sequence ID" value="CAF1016052.1"/>
    <property type="molecule type" value="Genomic_DNA"/>
</dbReference>
<comment type="similarity">
    <text evidence="3">Belongs to the TRAP-delta family.</text>
</comment>
<comment type="caution">
    <text evidence="16">The sequence shown here is derived from an EMBL/GenBank/DDBJ whole genome shotgun (WGS) entry which is preliminary data.</text>
</comment>
<evidence type="ECO:0000256" key="13">
    <source>
        <dbReference type="ARBA" id="ARBA00023157"/>
    </source>
</evidence>
<evidence type="ECO:0000256" key="11">
    <source>
        <dbReference type="ARBA" id="ARBA00022989"/>
    </source>
</evidence>
<evidence type="ECO:0000313" key="17">
    <source>
        <dbReference type="EMBL" id="CAF3787615.1"/>
    </source>
</evidence>
<keyword evidence="11" id="KW-1133">Transmembrane helix</keyword>
<dbReference type="AlphaFoldDB" id="A0A814I1X0"/>
<evidence type="ECO:0000256" key="4">
    <source>
        <dbReference type="ARBA" id="ARBA00011819"/>
    </source>
</evidence>
<keyword evidence="8 15" id="KW-0732">Signal</keyword>
<evidence type="ECO:0000313" key="18">
    <source>
        <dbReference type="Proteomes" id="UP000663829"/>
    </source>
</evidence>
<feature type="chain" id="PRO_5035684296" description="Translocon-associated protein subunit delta" evidence="15">
    <location>
        <begin position="16"/>
        <end position="222"/>
    </location>
</feature>
<reference evidence="16" key="1">
    <citation type="submission" date="2021-02" db="EMBL/GenBank/DDBJ databases">
        <authorList>
            <person name="Nowell W R."/>
        </authorList>
    </citation>
    <scope>NUCLEOTIDE SEQUENCE</scope>
</reference>
<keyword evidence="9" id="KW-0256">Endoplasmic reticulum</keyword>
<feature type="signal peptide" evidence="15">
    <location>
        <begin position="1"/>
        <end position="15"/>
    </location>
</feature>
<evidence type="ECO:0000256" key="2">
    <source>
        <dbReference type="ARBA" id="ARBA00004115"/>
    </source>
</evidence>
<gene>
    <name evidence="16" type="ORF">GPM918_LOCUS14525</name>
    <name evidence="17" type="ORF">SRO942_LOCUS14525</name>
</gene>
<dbReference type="Proteomes" id="UP000663829">
    <property type="component" value="Unassembled WGS sequence"/>
</dbReference>
<evidence type="ECO:0000256" key="5">
    <source>
        <dbReference type="ARBA" id="ARBA00014387"/>
    </source>
</evidence>
<keyword evidence="6" id="KW-1017">Isopeptide bond</keyword>
<proteinExistence type="inferred from homology"/>
<dbReference type="PANTHER" id="PTHR12731:SF1">
    <property type="entry name" value="TRANSLOCON-ASSOCIATED PROTEIN SUBUNIT DELTA"/>
    <property type="match status" value="1"/>
</dbReference>
<keyword evidence="12" id="KW-0472">Membrane</keyword>
<keyword evidence="18" id="KW-1185">Reference proteome</keyword>
<dbReference type="InterPro" id="IPR008855">
    <property type="entry name" value="TRAP-delta"/>
</dbReference>
<sequence length="222" mass="24757">MAIIILILFIRSGEQCESPTFSVKSHTTKDARLTAETAASVEITVKCKNAKGRTGPLYADINGYIIPCGQSSKNLEKYYISLAGTHKQVPQGKYTIKLYDVESYSILRKARNEEAAKSVKAFGEVDFHHSGVSTGPWIQSEFFAAVLFIGVWWFSYVNPLFQSPQVTSNDSISNGLMLLNKIELGNIIQLFRVETGKEMALQRLQKIHDQSLSSDAMENQIN</sequence>
<keyword evidence="7" id="KW-0812">Transmembrane</keyword>
<evidence type="ECO:0000256" key="8">
    <source>
        <dbReference type="ARBA" id="ARBA00022729"/>
    </source>
</evidence>
<keyword evidence="13" id="KW-1015">Disulfide bond</keyword>
<comment type="subcellular location">
    <subcellularLocation>
        <location evidence="2">Endoplasmic reticulum membrane</location>
        <topology evidence="2">Single-pass type I membrane protein</topology>
    </subcellularLocation>
</comment>
<evidence type="ECO:0000313" key="16">
    <source>
        <dbReference type="EMBL" id="CAF1016052.1"/>
    </source>
</evidence>
<dbReference type="Pfam" id="PF05404">
    <property type="entry name" value="TRAP-delta"/>
    <property type="match status" value="1"/>
</dbReference>
<accession>A0A814I1X0</accession>
<evidence type="ECO:0000256" key="1">
    <source>
        <dbReference type="ARBA" id="ARBA00002838"/>
    </source>
</evidence>
<evidence type="ECO:0000256" key="9">
    <source>
        <dbReference type="ARBA" id="ARBA00022824"/>
    </source>
</evidence>
<dbReference type="GO" id="GO:0005789">
    <property type="term" value="C:endoplasmic reticulum membrane"/>
    <property type="evidence" value="ECO:0007669"/>
    <property type="project" value="UniProtKB-SubCell"/>
</dbReference>
<dbReference type="EMBL" id="CAJOBC010003510">
    <property type="protein sequence ID" value="CAF3787615.1"/>
    <property type="molecule type" value="Genomic_DNA"/>
</dbReference>
<name>A0A814I1X0_9BILA</name>
<comment type="function">
    <text evidence="1">TRAP proteins are part of a complex whose function is to bind calcium to the ER membrane and thereby regulate the retention of ER resident proteins.</text>
</comment>
<evidence type="ECO:0000256" key="7">
    <source>
        <dbReference type="ARBA" id="ARBA00022692"/>
    </source>
</evidence>
<evidence type="ECO:0000256" key="3">
    <source>
        <dbReference type="ARBA" id="ARBA00009294"/>
    </source>
</evidence>
<evidence type="ECO:0000256" key="14">
    <source>
        <dbReference type="ARBA" id="ARBA00031791"/>
    </source>
</evidence>
<evidence type="ECO:0000256" key="10">
    <source>
        <dbReference type="ARBA" id="ARBA00022843"/>
    </source>
</evidence>